<keyword evidence="1" id="KW-0472">Membrane</keyword>
<dbReference type="RefSeq" id="WP_063966511.1">
    <property type="nucleotide sequence ID" value="NZ_JBCNAN010000052.1"/>
</dbReference>
<keyword evidence="3" id="KW-1185">Reference proteome</keyword>
<dbReference type="EMBL" id="LQWY01000066">
    <property type="protein sequence ID" value="OAH59172.1"/>
    <property type="molecule type" value="Genomic_DNA"/>
</dbReference>
<gene>
    <name evidence="2" type="ORF">AWH49_18670</name>
</gene>
<keyword evidence="1" id="KW-1133">Transmembrane helix</keyword>
<feature type="transmembrane region" description="Helical" evidence="1">
    <location>
        <begin position="112"/>
        <end position="132"/>
    </location>
</feature>
<organism evidence="2 3">
    <name type="scientific">Domibacillus aminovorans</name>
    <dbReference type="NCBI Taxonomy" id="29332"/>
    <lineage>
        <taxon>Bacteria</taxon>
        <taxon>Bacillati</taxon>
        <taxon>Bacillota</taxon>
        <taxon>Bacilli</taxon>
        <taxon>Bacillales</taxon>
        <taxon>Bacillaceae</taxon>
        <taxon>Domibacillus</taxon>
    </lineage>
</organism>
<evidence type="ECO:0000313" key="2">
    <source>
        <dbReference type="EMBL" id="OAH59172.1"/>
    </source>
</evidence>
<evidence type="ECO:0000256" key="1">
    <source>
        <dbReference type="SAM" id="Phobius"/>
    </source>
</evidence>
<sequence length="134" mass="14574">MINYLKGSGGAIAVTTLGLVIIAMGLDYFYVVLLYVSGYGYVFGLLGLACLFLIKKKKYSTAKSYLVFLSLGIVCGGIMEFLAEGELFPNLLILTMLGSLVFLAVQKIEFKAAVYTISALPLLIIGLYTLYINM</sequence>
<feature type="transmembrane region" description="Helical" evidence="1">
    <location>
        <begin position="65"/>
        <end position="82"/>
    </location>
</feature>
<comment type="caution">
    <text evidence="2">The sequence shown here is derived from an EMBL/GenBank/DDBJ whole genome shotgun (WGS) entry which is preliminary data.</text>
</comment>
<name>A0A177L1B0_9BACI</name>
<reference evidence="2 3" key="1">
    <citation type="submission" date="2016-01" db="EMBL/GenBank/DDBJ databases">
        <title>Investigation of taxonomic status of Bacillus aminovorans.</title>
        <authorList>
            <person name="Verma A."/>
            <person name="Pal Y."/>
            <person name="Krishnamurthi S."/>
        </authorList>
    </citation>
    <scope>NUCLEOTIDE SEQUENCE [LARGE SCALE GENOMIC DNA]</scope>
    <source>
        <strain evidence="2 3">DSM 1314</strain>
    </source>
</reference>
<dbReference type="Proteomes" id="UP000076935">
    <property type="component" value="Unassembled WGS sequence"/>
</dbReference>
<feature type="transmembrane region" description="Helical" evidence="1">
    <location>
        <begin position="88"/>
        <end position="105"/>
    </location>
</feature>
<proteinExistence type="predicted"/>
<protein>
    <submittedName>
        <fullName evidence="2">Uncharacterized protein</fullName>
    </submittedName>
</protein>
<dbReference type="AlphaFoldDB" id="A0A177L1B0"/>
<accession>A0A177L1B0</accession>
<keyword evidence="1" id="KW-0812">Transmembrane</keyword>
<evidence type="ECO:0000313" key="3">
    <source>
        <dbReference type="Proteomes" id="UP000076935"/>
    </source>
</evidence>
<feature type="transmembrane region" description="Helical" evidence="1">
    <location>
        <begin position="32"/>
        <end position="53"/>
    </location>
</feature>
<feature type="transmembrane region" description="Helical" evidence="1">
    <location>
        <begin position="7"/>
        <end position="26"/>
    </location>
</feature>